<organism evidence="1 2">
    <name type="scientific">Vibrio harveyi</name>
    <name type="common">Beneckea harveyi</name>
    <dbReference type="NCBI Taxonomy" id="669"/>
    <lineage>
        <taxon>Bacteria</taxon>
        <taxon>Pseudomonadati</taxon>
        <taxon>Pseudomonadota</taxon>
        <taxon>Gammaproteobacteria</taxon>
        <taxon>Vibrionales</taxon>
        <taxon>Vibrionaceae</taxon>
        <taxon>Vibrio</taxon>
    </lineage>
</organism>
<gene>
    <name evidence="1" type="ORF">VCHENC02_3755B</name>
</gene>
<dbReference type="Proteomes" id="UP000008367">
    <property type="component" value="Unassembled WGS sequence"/>
</dbReference>
<proteinExistence type="predicted"/>
<protein>
    <submittedName>
        <fullName evidence="1">Putative membrane protein</fullName>
    </submittedName>
</protein>
<name>A0A454CVU8_VIBHA</name>
<evidence type="ECO:0000313" key="2">
    <source>
        <dbReference type="Proteomes" id="UP000008367"/>
    </source>
</evidence>
<dbReference type="EMBL" id="AJSR01001623">
    <property type="protein sequence ID" value="EKM30518.1"/>
    <property type="molecule type" value="Genomic_DNA"/>
</dbReference>
<comment type="caution">
    <text evidence="1">The sequence shown here is derived from an EMBL/GenBank/DDBJ whole genome shotgun (WGS) entry which is preliminary data.</text>
</comment>
<evidence type="ECO:0000313" key="1">
    <source>
        <dbReference type="EMBL" id="EKM30518.1"/>
    </source>
</evidence>
<reference evidence="1 2" key="1">
    <citation type="submission" date="2012-10" db="EMBL/GenBank/DDBJ databases">
        <title>Genome sequence of Vibrio Cholerae HENC-02.</title>
        <authorList>
            <person name="Eppinger M."/>
            <person name="Hasan N.A."/>
            <person name="Sengamalay N."/>
            <person name="Hine E."/>
            <person name="Su Q."/>
            <person name="Daugherty S.C."/>
            <person name="Young S."/>
            <person name="Sadzewicz L."/>
            <person name="Tallon L."/>
            <person name="Cebula T.A."/>
            <person name="Ravel J."/>
            <person name="Colwell R.R."/>
        </authorList>
    </citation>
    <scope>NUCLEOTIDE SEQUENCE [LARGE SCALE GENOMIC DNA]</scope>
    <source>
        <strain evidence="1 2">HENC-02</strain>
    </source>
</reference>
<accession>A0A454CVU8</accession>
<feature type="non-terminal residue" evidence="1">
    <location>
        <position position="1"/>
    </location>
</feature>
<sequence length="10" mass="1205">ALKLLNQRHL</sequence>